<evidence type="ECO:0000313" key="4">
    <source>
        <dbReference type="EMBL" id="GEU52186.1"/>
    </source>
</evidence>
<dbReference type="AlphaFoldDB" id="A0A6L2KSB1"/>
<keyword evidence="1" id="KW-0649">Protein kinase inhibitor</keyword>
<keyword evidence="2" id="KW-0131">Cell cycle</keyword>
<dbReference type="PANTHER" id="PTHR33142:SF15">
    <property type="entry name" value="CYCLIN-DEPENDENT PROTEIN KINASE INHIBITOR SMR4"/>
    <property type="match status" value="1"/>
</dbReference>
<dbReference type="EMBL" id="BKCJ010002979">
    <property type="protein sequence ID" value="GEU52186.1"/>
    <property type="molecule type" value="Genomic_DNA"/>
</dbReference>
<dbReference type="PANTHER" id="PTHR33142">
    <property type="entry name" value="CYCLIN-DEPENDENT PROTEIN KINASE INHIBITOR SMR13"/>
    <property type="match status" value="1"/>
</dbReference>
<accession>A0A6L2KSB1</accession>
<organism evidence="4">
    <name type="scientific">Tanacetum cinerariifolium</name>
    <name type="common">Dalmatian daisy</name>
    <name type="synonym">Chrysanthemum cinerariifolium</name>
    <dbReference type="NCBI Taxonomy" id="118510"/>
    <lineage>
        <taxon>Eukaryota</taxon>
        <taxon>Viridiplantae</taxon>
        <taxon>Streptophyta</taxon>
        <taxon>Embryophyta</taxon>
        <taxon>Tracheophyta</taxon>
        <taxon>Spermatophyta</taxon>
        <taxon>Magnoliopsida</taxon>
        <taxon>eudicotyledons</taxon>
        <taxon>Gunneridae</taxon>
        <taxon>Pentapetalae</taxon>
        <taxon>asterids</taxon>
        <taxon>campanulids</taxon>
        <taxon>Asterales</taxon>
        <taxon>Asteraceae</taxon>
        <taxon>Asteroideae</taxon>
        <taxon>Anthemideae</taxon>
        <taxon>Anthemidinae</taxon>
        <taxon>Tanacetum</taxon>
    </lineage>
</organism>
<sequence>MEVEGGYVSAEEGCRTPKRSECRGPMKCPAAPRKKAATLKHKQPPPNGYFKSPDIEVFFAMVHRREAAAAAVYYCT</sequence>
<gene>
    <name evidence="4" type="ORF">Tci_024164</name>
</gene>
<evidence type="ECO:0000256" key="2">
    <source>
        <dbReference type="ARBA" id="ARBA00023306"/>
    </source>
</evidence>
<name>A0A6L2KSB1_TANCI</name>
<dbReference type="GO" id="GO:0004860">
    <property type="term" value="F:protein kinase inhibitor activity"/>
    <property type="evidence" value="ECO:0007669"/>
    <property type="project" value="UniProtKB-KW"/>
</dbReference>
<dbReference type="InterPro" id="IPR040389">
    <property type="entry name" value="SMR"/>
</dbReference>
<feature type="compositionally biased region" description="Basic and acidic residues" evidence="3">
    <location>
        <begin position="12"/>
        <end position="24"/>
    </location>
</feature>
<dbReference type="GO" id="GO:0032875">
    <property type="term" value="P:regulation of DNA endoreduplication"/>
    <property type="evidence" value="ECO:0007669"/>
    <property type="project" value="InterPro"/>
</dbReference>
<proteinExistence type="predicted"/>
<dbReference type="GO" id="GO:0005634">
    <property type="term" value="C:nucleus"/>
    <property type="evidence" value="ECO:0007669"/>
    <property type="project" value="TreeGrafter"/>
</dbReference>
<evidence type="ECO:0000256" key="3">
    <source>
        <dbReference type="SAM" id="MobiDB-lite"/>
    </source>
</evidence>
<protein>
    <submittedName>
        <fullName evidence="4">Cyclin-dependent protein kinase inhibitor SMR4</fullName>
    </submittedName>
</protein>
<evidence type="ECO:0000256" key="1">
    <source>
        <dbReference type="ARBA" id="ARBA00023013"/>
    </source>
</evidence>
<comment type="caution">
    <text evidence="4">The sequence shown here is derived from an EMBL/GenBank/DDBJ whole genome shotgun (WGS) entry which is preliminary data.</text>
</comment>
<feature type="region of interest" description="Disordered" evidence="3">
    <location>
        <begin position="1"/>
        <end position="27"/>
    </location>
</feature>
<reference evidence="4" key="1">
    <citation type="journal article" date="2019" name="Sci. Rep.">
        <title>Draft genome of Tanacetum cinerariifolium, the natural source of mosquito coil.</title>
        <authorList>
            <person name="Yamashiro T."/>
            <person name="Shiraishi A."/>
            <person name="Satake H."/>
            <person name="Nakayama K."/>
        </authorList>
    </citation>
    <scope>NUCLEOTIDE SEQUENCE</scope>
</reference>